<proteinExistence type="predicted"/>
<reference evidence="2" key="1">
    <citation type="thesis" date="2020" institute="Technische Universitat Dresden" country="Dresden, Germany">
        <title>The Agarolytic System of Microbulbifer elongatus PORT2, Isolated from Batu Karas, Pangandaran West Java Indonesia.</title>
        <authorList>
            <person name="Anggraeni S.R."/>
        </authorList>
    </citation>
    <scope>NUCLEOTIDE SEQUENCE</scope>
    <source>
        <strain evidence="2">PORT2</strain>
    </source>
</reference>
<comment type="caution">
    <text evidence="2">The sequence shown here is derived from an EMBL/GenBank/DDBJ whole genome shotgun (WGS) entry which is preliminary data.</text>
</comment>
<dbReference type="RefSeq" id="WP_255875753.1">
    <property type="nucleotide sequence ID" value="NZ_JACASI010000041.1"/>
</dbReference>
<keyword evidence="1" id="KW-0472">Membrane</keyword>
<keyword evidence="3" id="KW-1185">Reference proteome</keyword>
<dbReference type="EMBL" id="JACASI010000041">
    <property type="protein sequence ID" value="MCQ3830861.1"/>
    <property type="molecule type" value="Genomic_DNA"/>
</dbReference>
<organism evidence="2 3">
    <name type="scientific">Microbulbifer elongatus</name>
    <dbReference type="NCBI Taxonomy" id="86173"/>
    <lineage>
        <taxon>Bacteria</taxon>
        <taxon>Pseudomonadati</taxon>
        <taxon>Pseudomonadota</taxon>
        <taxon>Gammaproteobacteria</taxon>
        <taxon>Cellvibrionales</taxon>
        <taxon>Microbulbiferaceae</taxon>
        <taxon>Microbulbifer</taxon>
    </lineage>
</organism>
<dbReference type="Proteomes" id="UP001205566">
    <property type="component" value="Unassembled WGS sequence"/>
</dbReference>
<evidence type="ECO:0000313" key="2">
    <source>
        <dbReference type="EMBL" id="MCQ3830861.1"/>
    </source>
</evidence>
<gene>
    <name evidence="2" type="ORF">HXX02_15590</name>
</gene>
<evidence type="ECO:0000313" key="3">
    <source>
        <dbReference type="Proteomes" id="UP001205566"/>
    </source>
</evidence>
<sequence>MSTFSLLLGCCAAVMFFSLFLYVIFGQVTVRKLRKNPETKRELGLEFASGWDILNVAQALATPRKFHKLLESGQLSFMHANSEIIAKNTNSFDKAIAIIFFWSFIGSAMSMLALIGLNKFGLLS</sequence>
<feature type="transmembrane region" description="Helical" evidence="1">
    <location>
        <begin position="6"/>
        <end position="25"/>
    </location>
</feature>
<name>A0ABT1P419_9GAMM</name>
<keyword evidence="1" id="KW-1133">Transmembrane helix</keyword>
<protein>
    <submittedName>
        <fullName evidence="2">Uncharacterized protein</fullName>
    </submittedName>
</protein>
<accession>A0ABT1P419</accession>
<feature type="transmembrane region" description="Helical" evidence="1">
    <location>
        <begin position="95"/>
        <end position="117"/>
    </location>
</feature>
<keyword evidence="1" id="KW-0812">Transmembrane</keyword>
<evidence type="ECO:0000256" key="1">
    <source>
        <dbReference type="SAM" id="Phobius"/>
    </source>
</evidence>